<evidence type="ECO:0000313" key="2">
    <source>
        <dbReference type="Proteomes" id="UP000316727"/>
    </source>
</evidence>
<dbReference type="OrthoDB" id="770640at2"/>
<organism evidence="1 2">
    <name type="scientific">Pontibacter mangrovi</name>
    <dbReference type="NCBI Taxonomy" id="2589816"/>
    <lineage>
        <taxon>Bacteria</taxon>
        <taxon>Pseudomonadati</taxon>
        <taxon>Bacteroidota</taxon>
        <taxon>Cytophagia</taxon>
        <taxon>Cytophagales</taxon>
        <taxon>Hymenobacteraceae</taxon>
        <taxon>Pontibacter</taxon>
    </lineage>
</organism>
<proteinExistence type="predicted"/>
<dbReference type="InterPro" id="IPR036388">
    <property type="entry name" value="WH-like_DNA-bd_sf"/>
</dbReference>
<dbReference type="SUPFAM" id="SSF48295">
    <property type="entry name" value="TrpR-like"/>
    <property type="match status" value="1"/>
</dbReference>
<keyword evidence="2" id="KW-1185">Reference proteome</keyword>
<dbReference type="Gene3D" id="1.10.10.10">
    <property type="entry name" value="Winged helix-like DNA-binding domain superfamily/Winged helix DNA-binding domain"/>
    <property type="match status" value="1"/>
</dbReference>
<comment type="caution">
    <text evidence="1">The sequence shown here is derived from an EMBL/GenBank/DDBJ whole genome shotgun (WGS) entry which is preliminary data.</text>
</comment>
<accession>A0A501VYC4</accession>
<evidence type="ECO:0008006" key="3">
    <source>
        <dbReference type="Google" id="ProtNLM"/>
    </source>
</evidence>
<dbReference type="Proteomes" id="UP000316727">
    <property type="component" value="Unassembled WGS sequence"/>
</dbReference>
<name>A0A501VYC4_9BACT</name>
<evidence type="ECO:0000313" key="1">
    <source>
        <dbReference type="EMBL" id="TPE42409.1"/>
    </source>
</evidence>
<reference evidence="1 2" key="1">
    <citation type="submission" date="2019-06" db="EMBL/GenBank/DDBJ databases">
        <title>A novel bacterium of genus Pontibacter, isolated from marine sediment.</title>
        <authorList>
            <person name="Huang H."/>
            <person name="Mo K."/>
            <person name="Hu Y."/>
        </authorList>
    </citation>
    <scope>NUCLEOTIDE SEQUENCE [LARGE SCALE GENOMIC DNA]</scope>
    <source>
        <strain evidence="1 2">HB172049</strain>
    </source>
</reference>
<protein>
    <recommendedName>
        <fullName evidence="3">Helix-turn-helix domain-containing protein</fullName>
    </recommendedName>
</protein>
<dbReference type="EMBL" id="VFRQ01000013">
    <property type="protein sequence ID" value="TPE42409.1"/>
    <property type="molecule type" value="Genomic_DNA"/>
</dbReference>
<gene>
    <name evidence="1" type="ORF">FJM65_18475</name>
</gene>
<dbReference type="InterPro" id="IPR010921">
    <property type="entry name" value="Trp_repressor/repl_initiator"/>
</dbReference>
<dbReference type="AlphaFoldDB" id="A0A501VYC4"/>
<dbReference type="GO" id="GO:0043565">
    <property type="term" value="F:sequence-specific DNA binding"/>
    <property type="evidence" value="ECO:0007669"/>
    <property type="project" value="InterPro"/>
</dbReference>
<sequence length="70" mass="7742">MKRKIVKEVNSGLLSHSAAAKKYGLNRKTIDAWVTELCYLNLQPLQIAKEVRANGKQGASTKMLAKQAQT</sequence>